<protein>
    <submittedName>
        <fullName evidence="7">AI-2E family transporter</fullName>
    </submittedName>
</protein>
<feature type="transmembrane region" description="Helical" evidence="6">
    <location>
        <begin position="55"/>
        <end position="76"/>
    </location>
</feature>
<feature type="transmembrane region" description="Helical" evidence="6">
    <location>
        <begin position="25"/>
        <end position="43"/>
    </location>
</feature>
<reference evidence="7" key="1">
    <citation type="submission" date="2018-12" db="EMBL/GenBank/DDBJ databases">
        <authorList>
            <person name="Will S."/>
            <person name="Neumann-Schaal M."/>
            <person name="Henke P."/>
        </authorList>
    </citation>
    <scope>NUCLEOTIDE SEQUENCE</scope>
    <source>
        <strain evidence="7">PCC 7102</strain>
    </source>
</reference>
<evidence type="ECO:0000313" key="7">
    <source>
        <dbReference type="EMBL" id="RUT00653.1"/>
    </source>
</evidence>
<keyword evidence="5 6" id="KW-0472">Membrane</keyword>
<evidence type="ECO:0000256" key="3">
    <source>
        <dbReference type="ARBA" id="ARBA00022692"/>
    </source>
</evidence>
<accession>A0A3S1CZ54</accession>
<feature type="transmembrane region" description="Helical" evidence="6">
    <location>
        <begin position="198"/>
        <end position="220"/>
    </location>
</feature>
<gene>
    <name evidence="7" type="ORF">DSM106972_074240</name>
</gene>
<feature type="transmembrane region" description="Helical" evidence="6">
    <location>
        <begin position="137"/>
        <end position="163"/>
    </location>
</feature>
<organism evidence="7 8">
    <name type="scientific">Dulcicalothrix desertica PCC 7102</name>
    <dbReference type="NCBI Taxonomy" id="232991"/>
    <lineage>
        <taxon>Bacteria</taxon>
        <taxon>Bacillati</taxon>
        <taxon>Cyanobacteriota</taxon>
        <taxon>Cyanophyceae</taxon>
        <taxon>Nostocales</taxon>
        <taxon>Calotrichaceae</taxon>
        <taxon>Dulcicalothrix</taxon>
    </lineage>
</organism>
<sequence length="364" mass="40662">MRFGQLTGFLALVISLYIIWQIRQIVLVIFAAIVLATVLNQLVQILQKFRIKRGIAIGVSVILVLVILLSFFALIVPRIVDQLQQFGNIMPMALERLRTWNNWLQGVIPEQLLENIRGLRYLTQGLQTWLNQLINNFFLLVSSSLSIALGILLFIALSIMLLANPSPYRQGFILLFPAFYRQRIDEILNKCTASLTGWFKGTLLTMAVIGVLSYIGLFFLKVPLPLVNALLAGILEFIPNVGPTLSVIPPTILALSEAPWKAAAVVALYFGIQQVESLILVPLVMKSQASLQPAVTLVAVVIFGKFFGFLGVFLAVPLVIVLQIWIQELLVKDVLNNWQRNKIYNGRQKVLTTANSKSNLDVEK</sequence>
<evidence type="ECO:0000256" key="5">
    <source>
        <dbReference type="ARBA" id="ARBA00023136"/>
    </source>
</evidence>
<proteinExistence type="inferred from homology"/>
<comment type="caution">
    <text evidence="7">The sequence shown here is derived from an EMBL/GenBank/DDBJ whole genome shotgun (WGS) entry which is preliminary data.</text>
</comment>
<dbReference type="EMBL" id="RSCL01000023">
    <property type="protein sequence ID" value="RUT00653.1"/>
    <property type="molecule type" value="Genomic_DNA"/>
</dbReference>
<comment type="subcellular location">
    <subcellularLocation>
        <location evidence="1">Membrane</location>
        <topology evidence="1">Multi-pass membrane protein</topology>
    </subcellularLocation>
</comment>
<reference evidence="7" key="2">
    <citation type="journal article" date="2019" name="Genome Biol. Evol.">
        <title>Day and night: Metabolic profiles and evolutionary relationships of six axenic non-marine cyanobacteria.</title>
        <authorList>
            <person name="Will S.E."/>
            <person name="Henke P."/>
            <person name="Boedeker C."/>
            <person name="Huang S."/>
            <person name="Brinkmann H."/>
            <person name="Rohde M."/>
            <person name="Jarek M."/>
            <person name="Friedl T."/>
            <person name="Seufert S."/>
            <person name="Schumacher M."/>
            <person name="Overmann J."/>
            <person name="Neumann-Schaal M."/>
            <person name="Petersen J."/>
        </authorList>
    </citation>
    <scope>NUCLEOTIDE SEQUENCE [LARGE SCALE GENOMIC DNA]</scope>
    <source>
        <strain evidence="7">PCC 7102</strain>
    </source>
</reference>
<feature type="transmembrane region" description="Helical" evidence="6">
    <location>
        <begin position="262"/>
        <end position="285"/>
    </location>
</feature>
<evidence type="ECO:0000313" key="8">
    <source>
        <dbReference type="Proteomes" id="UP000271624"/>
    </source>
</evidence>
<dbReference type="RefSeq" id="WP_127085514.1">
    <property type="nucleotide sequence ID" value="NZ_RSCL01000023.1"/>
</dbReference>
<keyword evidence="8" id="KW-1185">Reference proteome</keyword>
<dbReference type="PANTHER" id="PTHR21716:SF62">
    <property type="entry name" value="TRANSPORT PROTEIN YDBI-RELATED"/>
    <property type="match status" value="1"/>
</dbReference>
<dbReference type="Pfam" id="PF01594">
    <property type="entry name" value="AI-2E_transport"/>
    <property type="match status" value="1"/>
</dbReference>
<dbReference type="AlphaFoldDB" id="A0A3S1CZ54"/>
<name>A0A3S1CZ54_9CYAN</name>
<comment type="similarity">
    <text evidence="2">Belongs to the autoinducer-2 exporter (AI-2E) (TC 2.A.86) family.</text>
</comment>
<dbReference type="Proteomes" id="UP000271624">
    <property type="component" value="Unassembled WGS sequence"/>
</dbReference>
<dbReference type="GO" id="GO:0055085">
    <property type="term" value="P:transmembrane transport"/>
    <property type="evidence" value="ECO:0007669"/>
    <property type="project" value="TreeGrafter"/>
</dbReference>
<dbReference type="InterPro" id="IPR002549">
    <property type="entry name" value="AI-2E-like"/>
</dbReference>
<dbReference type="PANTHER" id="PTHR21716">
    <property type="entry name" value="TRANSMEMBRANE PROTEIN"/>
    <property type="match status" value="1"/>
</dbReference>
<keyword evidence="4 6" id="KW-1133">Transmembrane helix</keyword>
<feature type="transmembrane region" description="Helical" evidence="6">
    <location>
        <begin position="297"/>
        <end position="326"/>
    </location>
</feature>
<dbReference type="OrthoDB" id="506451at2"/>
<evidence type="ECO:0000256" key="4">
    <source>
        <dbReference type="ARBA" id="ARBA00022989"/>
    </source>
</evidence>
<evidence type="ECO:0000256" key="1">
    <source>
        <dbReference type="ARBA" id="ARBA00004141"/>
    </source>
</evidence>
<evidence type="ECO:0000256" key="2">
    <source>
        <dbReference type="ARBA" id="ARBA00009773"/>
    </source>
</evidence>
<evidence type="ECO:0000256" key="6">
    <source>
        <dbReference type="SAM" id="Phobius"/>
    </source>
</evidence>
<dbReference type="GO" id="GO:0016020">
    <property type="term" value="C:membrane"/>
    <property type="evidence" value="ECO:0007669"/>
    <property type="project" value="UniProtKB-SubCell"/>
</dbReference>
<keyword evidence="3 6" id="KW-0812">Transmembrane</keyword>